<dbReference type="Proteomes" id="UP000472267">
    <property type="component" value="Chromosome 1"/>
</dbReference>
<evidence type="ECO:0008006" key="3">
    <source>
        <dbReference type="Google" id="ProtNLM"/>
    </source>
</evidence>
<protein>
    <recommendedName>
        <fullName evidence="3">Endonuclease/exonuclease/phosphatase domain-containing protein</fullName>
    </recommendedName>
</protein>
<accession>A0A672FUM0</accession>
<name>A0A672FUM0_SALFA</name>
<dbReference type="Ensembl" id="ENSSFAT00005002526.1">
    <property type="protein sequence ID" value="ENSSFAP00005002329.1"/>
    <property type="gene ID" value="ENSSFAG00005001663.1"/>
</dbReference>
<dbReference type="AlphaFoldDB" id="A0A672FUM0"/>
<dbReference type="InterPro" id="IPR036691">
    <property type="entry name" value="Endo/exonu/phosph_ase_sf"/>
</dbReference>
<proteinExistence type="predicted"/>
<evidence type="ECO:0000313" key="2">
    <source>
        <dbReference type="Proteomes" id="UP000472267"/>
    </source>
</evidence>
<reference evidence="1" key="2">
    <citation type="submission" date="2025-05" db="UniProtKB">
        <authorList>
            <consortium name="Ensembl"/>
        </authorList>
    </citation>
    <scope>IDENTIFICATION</scope>
</reference>
<dbReference type="Gene3D" id="3.60.10.10">
    <property type="entry name" value="Endonuclease/exonuclease/phosphatase"/>
    <property type="match status" value="1"/>
</dbReference>
<dbReference type="SUPFAM" id="SSF56219">
    <property type="entry name" value="DNase I-like"/>
    <property type="match status" value="1"/>
</dbReference>
<organism evidence="1 2">
    <name type="scientific">Salarias fasciatus</name>
    <name type="common">Jewelled blenny</name>
    <name type="synonym">Blennius fasciatus</name>
    <dbReference type="NCBI Taxonomy" id="181472"/>
    <lineage>
        <taxon>Eukaryota</taxon>
        <taxon>Metazoa</taxon>
        <taxon>Chordata</taxon>
        <taxon>Craniata</taxon>
        <taxon>Vertebrata</taxon>
        <taxon>Euteleostomi</taxon>
        <taxon>Actinopterygii</taxon>
        <taxon>Neopterygii</taxon>
        <taxon>Teleostei</taxon>
        <taxon>Neoteleostei</taxon>
        <taxon>Acanthomorphata</taxon>
        <taxon>Ovalentaria</taxon>
        <taxon>Blenniimorphae</taxon>
        <taxon>Blenniiformes</taxon>
        <taxon>Blennioidei</taxon>
        <taxon>Blenniidae</taxon>
        <taxon>Salariinae</taxon>
        <taxon>Salarias</taxon>
    </lineage>
</organism>
<keyword evidence="2" id="KW-1185">Reference proteome</keyword>
<evidence type="ECO:0000313" key="1">
    <source>
        <dbReference type="Ensembl" id="ENSSFAP00005002329.1"/>
    </source>
</evidence>
<dbReference type="Ensembl" id="ENSSFAT00005012533.1">
    <property type="protein sequence ID" value="ENSSFAP00005012029.1"/>
    <property type="gene ID" value="ENSSFAG00005006662.1"/>
</dbReference>
<sequence length="140" mass="15618">MCRLSVNVCGCGGSDPGGDCLVCADPCGAYVVVDFAGEWPFRLINVHAPNDELARKIFLNRVFGFVNDATIVIGDFNITLSKLDVGRNNVYRNDGSRTLLLNLLHRHGLVEVWRALNLTRRGFSRRQVKYVLQLAPMLLQ</sequence>
<reference evidence="1" key="1">
    <citation type="submission" date="2019-06" db="EMBL/GenBank/DDBJ databases">
        <authorList>
            <consortium name="Wellcome Sanger Institute Data Sharing"/>
        </authorList>
    </citation>
    <scope>NUCLEOTIDE SEQUENCE [LARGE SCALE GENOMIC DNA]</scope>
</reference>
<dbReference type="Proteomes" id="UP000472267">
    <property type="component" value="Chromosome 11"/>
</dbReference>